<dbReference type="RefSeq" id="WP_200268616.1">
    <property type="nucleotide sequence ID" value="NZ_JAENIJ010000007.1"/>
</dbReference>
<keyword evidence="2" id="KW-1185">Reference proteome</keyword>
<comment type="caution">
    <text evidence="1">The sequence shown here is derived from an EMBL/GenBank/DDBJ whole genome shotgun (WGS) entry which is preliminary data.</text>
</comment>
<gene>
    <name evidence="1" type="ORF">JIN85_05955</name>
</gene>
<reference evidence="1" key="1">
    <citation type="submission" date="2021-01" db="EMBL/GenBank/DDBJ databases">
        <title>Modified the classification status of verrucomicrobia.</title>
        <authorList>
            <person name="Feng X."/>
        </authorList>
    </citation>
    <scope>NUCLEOTIDE SEQUENCE</scope>
    <source>
        <strain evidence="1">KCTC 22041</strain>
    </source>
</reference>
<evidence type="ECO:0000313" key="1">
    <source>
        <dbReference type="EMBL" id="MBK1881949.1"/>
    </source>
</evidence>
<protein>
    <submittedName>
        <fullName evidence="1">Uncharacterized protein</fullName>
    </submittedName>
</protein>
<dbReference type="EMBL" id="JAENIJ010000007">
    <property type="protein sequence ID" value="MBK1881949.1"/>
    <property type="molecule type" value="Genomic_DNA"/>
</dbReference>
<name>A0A934S9R8_9BACT</name>
<sequence length="105" mass="12046">MIHEGQIWEATTEVDVIAMTQWRAPFTGGHFRKLPAGEQFRVSVKPPAGATAACCDPLNYKGLHKYFVPRKDRWQIHIYSGYYLTINFDEIESKCRLVTQEITNG</sequence>
<evidence type="ECO:0000313" key="2">
    <source>
        <dbReference type="Proteomes" id="UP000603141"/>
    </source>
</evidence>
<dbReference type="AlphaFoldDB" id="A0A934S9R8"/>
<proteinExistence type="predicted"/>
<accession>A0A934S9R8</accession>
<dbReference type="Proteomes" id="UP000603141">
    <property type="component" value="Unassembled WGS sequence"/>
</dbReference>
<organism evidence="1 2">
    <name type="scientific">Luteolibacter pohnpeiensis</name>
    <dbReference type="NCBI Taxonomy" id="454153"/>
    <lineage>
        <taxon>Bacteria</taxon>
        <taxon>Pseudomonadati</taxon>
        <taxon>Verrucomicrobiota</taxon>
        <taxon>Verrucomicrobiia</taxon>
        <taxon>Verrucomicrobiales</taxon>
        <taxon>Verrucomicrobiaceae</taxon>
        <taxon>Luteolibacter</taxon>
    </lineage>
</organism>